<protein>
    <submittedName>
        <fullName evidence="6">DNA-directed RNA polymerases II, IV and V subunit 3</fullName>
    </submittedName>
</protein>
<dbReference type="HAMAP" id="MF_00320">
    <property type="entry name" value="RNApol_arch_Rpo3"/>
    <property type="match status" value="1"/>
</dbReference>
<evidence type="ECO:0000256" key="4">
    <source>
        <dbReference type="SAM" id="MobiDB-lite"/>
    </source>
</evidence>
<evidence type="ECO:0000313" key="7">
    <source>
        <dbReference type="Proteomes" id="UP000324585"/>
    </source>
</evidence>
<organism evidence="6 7">
    <name type="scientific">Porphyridium purpureum</name>
    <name type="common">Red alga</name>
    <name type="synonym">Porphyridium cruentum</name>
    <dbReference type="NCBI Taxonomy" id="35688"/>
    <lineage>
        <taxon>Eukaryota</taxon>
        <taxon>Rhodophyta</taxon>
        <taxon>Bangiophyceae</taxon>
        <taxon>Porphyridiales</taxon>
        <taxon>Porphyridiaceae</taxon>
        <taxon>Porphyridium</taxon>
    </lineage>
</organism>
<dbReference type="InterPro" id="IPR050518">
    <property type="entry name" value="Rpo3/RPB3_RNA_Pol_subunit"/>
</dbReference>
<dbReference type="GO" id="GO:0003677">
    <property type="term" value="F:DNA binding"/>
    <property type="evidence" value="ECO:0007669"/>
    <property type="project" value="InterPro"/>
</dbReference>
<dbReference type="InterPro" id="IPR036603">
    <property type="entry name" value="RBP11-like"/>
</dbReference>
<dbReference type="SMART" id="SM00662">
    <property type="entry name" value="RPOLD"/>
    <property type="match status" value="1"/>
</dbReference>
<dbReference type="PROSITE" id="PS00446">
    <property type="entry name" value="RNA_POL_D_30KD"/>
    <property type="match status" value="1"/>
</dbReference>
<dbReference type="InterPro" id="IPR036643">
    <property type="entry name" value="RNApol_insert_sf"/>
</dbReference>
<dbReference type="SUPFAM" id="SSF55257">
    <property type="entry name" value="RBP11-like subunits of RNA polymerase"/>
    <property type="match status" value="1"/>
</dbReference>
<evidence type="ECO:0000259" key="5">
    <source>
        <dbReference type="SMART" id="SM00662"/>
    </source>
</evidence>
<dbReference type="OMA" id="DETKFHF"/>
<keyword evidence="2" id="KW-0804">Transcription</keyword>
<dbReference type="Gene3D" id="3.30.1360.10">
    <property type="entry name" value="RNA polymerase, RBP11-like subunit"/>
    <property type="match status" value="1"/>
</dbReference>
<dbReference type="InterPro" id="IPR001514">
    <property type="entry name" value="DNA-dir_RNA_pol_30-40kDasu_CS"/>
</dbReference>
<dbReference type="PANTHER" id="PTHR11800">
    <property type="entry name" value="DNA-DIRECTED RNA POLYMERASE"/>
    <property type="match status" value="1"/>
</dbReference>
<dbReference type="OrthoDB" id="270173at2759"/>
<proteinExistence type="inferred from homology"/>
<dbReference type="GO" id="GO:0003899">
    <property type="term" value="F:DNA-directed RNA polymerase activity"/>
    <property type="evidence" value="ECO:0007669"/>
    <property type="project" value="InterPro"/>
</dbReference>
<evidence type="ECO:0000256" key="1">
    <source>
        <dbReference type="ARBA" id="ARBA00022478"/>
    </source>
</evidence>
<gene>
    <name evidence="6" type="ORF">FVE85_2237</name>
</gene>
<comment type="similarity">
    <text evidence="3">Belongs to the archaeal Rpo3/eukaryotic RPB3 RNA polymerase subunit family.</text>
</comment>
<comment type="caution">
    <text evidence="6">The sequence shown here is derived from an EMBL/GenBank/DDBJ whole genome shotgun (WGS) entry which is preliminary data.</text>
</comment>
<feature type="domain" description="DNA-directed RNA polymerase RpoA/D/Rpb3-type" evidence="5">
    <location>
        <begin position="105"/>
        <end position="400"/>
    </location>
</feature>
<dbReference type="AlphaFoldDB" id="A0A5J4YZ21"/>
<accession>A0A5J4YZ21</accession>
<feature type="region of interest" description="Disordered" evidence="4">
    <location>
        <begin position="1"/>
        <end position="20"/>
    </location>
</feature>
<evidence type="ECO:0000256" key="2">
    <source>
        <dbReference type="ARBA" id="ARBA00023163"/>
    </source>
</evidence>
<keyword evidence="1 6" id="KW-0240">DNA-directed RNA polymerase</keyword>
<name>A0A5J4YZ21_PORPP</name>
<dbReference type="Pfam" id="PF01000">
    <property type="entry name" value="RNA_pol_A_bac"/>
    <property type="match status" value="1"/>
</dbReference>
<dbReference type="EMBL" id="VRMN01000003">
    <property type="protein sequence ID" value="KAA8496082.1"/>
    <property type="molecule type" value="Genomic_DNA"/>
</dbReference>
<evidence type="ECO:0000313" key="6">
    <source>
        <dbReference type="EMBL" id="KAA8496082.1"/>
    </source>
</evidence>
<dbReference type="GO" id="GO:0005665">
    <property type="term" value="C:RNA polymerase II, core complex"/>
    <property type="evidence" value="ECO:0007669"/>
    <property type="project" value="TreeGrafter"/>
</dbReference>
<dbReference type="GO" id="GO:0046983">
    <property type="term" value="F:protein dimerization activity"/>
    <property type="evidence" value="ECO:0007669"/>
    <property type="project" value="InterPro"/>
</dbReference>
<dbReference type="SUPFAM" id="SSF56553">
    <property type="entry name" value="Insert subdomain of RNA polymerase alpha subunit"/>
    <property type="match status" value="1"/>
</dbReference>
<dbReference type="Pfam" id="PF01193">
    <property type="entry name" value="RNA_pol_L"/>
    <property type="match status" value="1"/>
</dbReference>
<dbReference type="Gene3D" id="2.170.120.12">
    <property type="entry name" value="DNA-directed RNA polymerase, insert domain"/>
    <property type="match status" value="1"/>
</dbReference>
<evidence type="ECO:0000256" key="3">
    <source>
        <dbReference type="ARBA" id="ARBA00025804"/>
    </source>
</evidence>
<dbReference type="InterPro" id="IPR022842">
    <property type="entry name" value="RNAP_Rpo3/Rpb3/RPAC1"/>
</dbReference>
<dbReference type="PANTHER" id="PTHR11800:SF2">
    <property type="entry name" value="DNA-DIRECTED RNA POLYMERASE II SUBUNIT RPB3"/>
    <property type="match status" value="1"/>
</dbReference>
<dbReference type="InterPro" id="IPR011263">
    <property type="entry name" value="DNA-dir_RNA_pol_RpoA/D/Rpb3"/>
</dbReference>
<reference evidence="7" key="1">
    <citation type="journal article" date="2019" name="Nat. Commun.">
        <title>Expansion of phycobilisome linker gene families in mesophilic red algae.</title>
        <authorList>
            <person name="Lee J."/>
            <person name="Kim D."/>
            <person name="Bhattacharya D."/>
            <person name="Yoon H.S."/>
        </authorList>
    </citation>
    <scope>NUCLEOTIDE SEQUENCE [LARGE SCALE GENOMIC DNA]</scope>
    <source>
        <strain evidence="7">CCMP 1328</strain>
    </source>
</reference>
<sequence length="414" mass="46251">MEEHYSGRAQPGPETFESTGNDLREYIVYREAPGASPCAPIKQPPSYQFKPINWKTRKVDRQNLTVYFSLSRTEASTRLKAATRGQAMPNARFPTLELSECTDESLKFVLSRTDASVANALRRVMIAEVPTIAIDLVNISFNSSPLHDEFIAHRLGMIPLVSDKAADMNYTRDCECEDFCDLCAVVFQMDVEGQVEGTTVTSQHLQNVWFDPDTYPRASTVEPVHWSCGAEHPDPALDASASGIIIAKLKAGQRIKLEAIARKGIGKEHAKWSPVATVSYKSEPVVSLRLDELNNRLEVAQRQELLKWSDGALKWDARTNKLEYDDAFKYGRTALSNDFVRKCGEMLVQVGSHPSEVILLNNDPSRFEFFVESTGAISAPVVVVNAISVLRNKLQELQTSLRAETLDRVEHGLY</sequence>
<dbReference type="GO" id="GO:0006366">
    <property type="term" value="P:transcription by RNA polymerase II"/>
    <property type="evidence" value="ECO:0007669"/>
    <property type="project" value="TreeGrafter"/>
</dbReference>
<dbReference type="Proteomes" id="UP000324585">
    <property type="component" value="Unassembled WGS sequence"/>
</dbReference>
<keyword evidence="7" id="KW-1185">Reference proteome</keyword>
<dbReference type="InterPro" id="IPR011262">
    <property type="entry name" value="DNA-dir_RNA_pol_insert"/>
</dbReference>